<evidence type="ECO:0000313" key="1">
    <source>
        <dbReference type="EMBL" id="JAD50806.1"/>
    </source>
</evidence>
<dbReference type="EMBL" id="GBRH01247089">
    <property type="protein sequence ID" value="JAD50806.1"/>
    <property type="molecule type" value="Transcribed_RNA"/>
</dbReference>
<reference evidence="1" key="2">
    <citation type="journal article" date="2015" name="Data Brief">
        <title>Shoot transcriptome of the giant reed, Arundo donax.</title>
        <authorList>
            <person name="Barrero R.A."/>
            <person name="Guerrero F.D."/>
            <person name="Moolhuijzen P."/>
            <person name="Goolsby J.A."/>
            <person name="Tidwell J."/>
            <person name="Bellgard S.E."/>
            <person name="Bellgard M.I."/>
        </authorList>
    </citation>
    <scope>NUCLEOTIDE SEQUENCE</scope>
    <source>
        <tissue evidence="1">Shoot tissue taken approximately 20 cm above the soil surface</tissue>
    </source>
</reference>
<protein>
    <submittedName>
        <fullName evidence="1">Uncharacterized protein</fullName>
    </submittedName>
</protein>
<reference evidence="1" key="1">
    <citation type="submission" date="2014-09" db="EMBL/GenBank/DDBJ databases">
        <authorList>
            <person name="Magalhaes I.L.F."/>
            <person name="Oliveira U."/>
            <person name="Santos F.R."/>
            <person name="Vidigal T.H.D.A."/>
            <person name="Brescovit A.D."/>
            <person name="Santos A.J."/>
        </authorList>
    </citation>
    <scope>NUCLEOTIDE SEQUENCE</scope>
    <source>
        <tissue evidence="1">Shoot tissue taken approximately 20 cm above the soil surface</tissue>
    </source>
</reference>
<accession>A0A0A9AI20</accession>
<sequence length="29" mass="3500">MTFPPFAKWRRQLPCILILFGCSYCKDHQ</sequence>
<name>A0A0A9AI20_ARUDO</name>
<dbReference type="AlphaFoldDB" id="A0A0A9AI20"/>
<organism evidence="1">
    <name type="scientific">Arundo donax</name>
    <name type="common">Giant reed</name>
    <name type="synonym">Donax arundinaceus</name>
    <dbReference type="NCBI Taxonomy" id="35708"/>
    <lineage>
        <taxon>Eukaryota</taxon>
        <taxon>Viridiplantae</taxon>
        <taxon>Streptophyta</taxon>
        <taxon>Embryophyta</taxon>
        <taxon>Tracheophyta</taxon>
        <taxon>Spermatophyta</taxon>
        <taxon>Magnoliopsida</taxon>
        <taxon>Liliopsida</taxon>
        <taxon>Poales</taxon>
        <taxon>Poaceae</taxon>
        <taxon>PACMAD clade</taxon>
        <taxon>Arundinoideae</taxon>
        <taxon>Arundineae</taxon>
        <taxon>Arundo</taxon>
    </lineage>
</organism>
<proteinExistence type="predicted"/>